<dbReference type="GO" id="GO:0000030">
    <property type="term" value="F:mannosyltransferase activity"/>
    <property type="evidence" value="ECO:0007669"/>
    <property type="project" value="TreeGrafter"/>
</dbReference>
<keyword evidence="2" id="KW-0802">TPR repeat</keyword>
<evidence type="ECO:0000256" key="1">
    <source>
        <dbReference type="ARBA" id="ARBA00022737"/>
    </source>
</evidence>
<evidence type="ECO:0000256" key="2">
    <source>
        <dbReference type="ARBA" id="ARBA00022803"/>
    </source>
</evidence>
<dbReference type="OrthoDB" id="195091at2759"/>
<organism evidence="4 5">
    <name type="scientific">Phytophthora boehmeriae</name>
    <dbReference type="NCBI Taxonomy" id="109152"/>
    <lineage>
        <taxon>Eukaryota</taxon>
        <taxon>Sar</taxon>
        <taxon>Stramenopiles</taxon>
        <taxon>Oomycota</taxon>
        <taxon>Peronosporomycetes</taxon>
        <taxon>Peronosporales</taxon>
        <taxon>Peronosporaceae</taxon>
        <taxon>Phytophthora</taxon>
    </lineage>
</organism>
<keyword evidence="1" id="KW-0677">Repeat</keyword>
<dbReference type="GO" id="GO:0035269">
    <property type="term" value="P:protein O-linked glycosylation via mannose"/>
    <property type="evidence" value="ECO:0007669"/>
    <property type="project" value="TreeGrafter"/>
</dbReference>
<dbReference type="Proteomes" id="UP000693981">
    <property type="component" value="Unassembled WGS sequence"/>
</dbReference>
<dbReference type="GO" id="GO:0005783">
    <property type="term" value="C:endoplasmic reticulum"/>
    <property type="evidence" value="ECO:0007669"/>
    <property type="project" value="TreeGrafter"/>
</dbReference>
<dbReference type="AlphaFoldDB" id="A0A8T1W6B9"/>
<dbReference type="PANTHER" id="PTHR44227:SF3">
    <property type="entry name" value="PROTEIN O-MANNOSYL-TRANSFERASE TMTC4"/>
    <property type="match status" value="1"/>
</dbReference>
<proteinExistence type="predicted"/>
<dbReference type="PANTHER" id="PTHR44227">
    <property type="match status" value="1"/>
</dbReference>
<dbReference type="InterPro" id="IPR052346">
    <property type="entry name" value="O-mannosyl-transferase_TMTC"/>
</dbReference>
<keyword evidence="3" id="KW-1133">Transmembrane helix</keyword>
<dbReference type="GO" id="GO:0030968">
    <property type="term" value="P:endoplasmic reticulum unfolded protein response"/>
    <property type="evidence" value="ECO:0007669"/>
    <property type="project" value="TreeGrafter"/>
</dbReference>
<dbReference type="EMBL" id="JAGDFL010000450">
    <property type="protein sequence ID" value="KAG7388218.1"/>
    <property type="molecule type" value="Genomic_DNA"/>
</dbReference>
<reference evidence="4" key="1">
    <citation type="submission" date="2021-02" db="EMBL/GenBank/DDBJ databases">
        <authorList>
            <person name="Palmer J.M."/>
        </authorList>
    </citation>
    <scope>NUCLEOTIDE SEQUENCE</scope>
    <source>
        <strain evidence="4">SCRP23</strain>
    </source>
</reference>
<feature type="transmembrane region" description="Helical" evidence="3">
    <location>
        <begin position="12"/>
        <end position="29"/>
    </location>
</feature>
<protein>
    <submittedName>
        <fullName evidence="4">Uncharacterized protein</fullName>
    </submittedName>
</protein>
<evidence type="ECO:0000256" key="3">
    <source>
        <dbReference type="SAM" id="Phobius"/>
    </source>
</evidence>
<evidence type="ECO:0000313" key="5">
    <source>
        <dbReference type="Proteomes" id="UP000693981"/>
    </source>
</evidence>
<keyword evidence="5" id="KW-1185">Reference proteome</keyword>
<keyword evidence="3" id="KW-0812">Transmembrane</keyword>
<keyword evidence="3" id="KW-0472">Membrane</keyword>
<accession>A0A8T1W6B9</accession>
<gene>
    <name evidence="4" type="ORF">PHYBOEH_007974</name>
</gene>
<comment type="caution">
    <text evidence="4">The sequence shown here is derived from an EMBL/GenBank/DDBJ whole genome shotgun (WGS) entry which is preliminary data.</text>
</comment>
<name>A0A8T1W6B9_9STRA</name>
<evidence type="ECO:0000313" key="4">
    <source>
        <dbReference type="EMBL" id="KAG7388218.1"/>
    </source>
</evidence>
<feature type="transmembrane region" description="Helical" evidence="3">
    <location>
        <begin position="94"/>
        <end position="119"/>
    </location>
</feature>
<sequence>MKVVLNQAECVAIFCIAVLIVYVSPFFVFRSPKDWDFIFIWDDRSNFVENDVLQSSFSLDTIYAMLTMIRINVYEPLAWILKFAVTKLVGLDSWWVRLVSVIVHVGAGMVLAKAAAVLLDIDYLLAKLNRSGGVQTDMQQLQSWSNRHFPACCLSAVLFLIHPIHVEVIAWPSAQSYTLAALFSNLAILVHVQDIDKKLLKAVTENAKRDEAKDFEVLFGDGITRSKLLSSGMSA</sequence>